<name>A0A1G7M7A7_9BACT</name>
<gene>
    <name evidence="3" type="ORF">SAMN05192586_10831</name>
</gene>
<dbReference type="AlphaFoldDB" id="A0A1G7M7A7"/>
<keyword evidence="1" id="KW-0812">Transmembrane</keyword>
<evidence type="ECO:0000313" key="4">
    <source>
        <dbReference type="Proteomes" id="UP000199355"/>
    </source>
</evidence>
<dbReference type="InterPro" id="IPR000620">
    <property type="entry name" value="EamA_dom"/>
</dbReference>
<reference evidence="4" key="1">
    <citation type="submission" date="2016-10" db="EMBL/GenBank/DDBJ databases">
        <authorList>
            <person name="Varghese N."/>
            <person name="Submissions S."/>
        </authorList>
    </citation>
    <scope>NUCLEOTIDE SEQUENCE [LARGE SCALE GENOMIC DNA]</scope>
    <source>
        <strain evidence="4">KHC7</strain>
    </source>
</reference>
<evidence type="ECO:0000259" key="2">
    <source>
        <dbReference type="Pfam" id="PF00892"/>
    </source>
</evidence>
<protein>
    <submittedName>
        <fullName evidence="3">Threonine/homoserine efflux transporter RhtA</fullName>
    </submittedName>
</protein>
<feature type="transmembrane region" description="Helical" evidence="1">
    <location>
        <begin position="178"/>
        <end position="201"/>
    </location>
</feature>
<feature type="transmembrane region" description="Helical" evidence="1">
    <location>
        <begin position="63"/>
        <end position="85"/>
    </location>
</feature>
<sequence length="298" mass="31347">MGFFYGLLSSAAFGLIPLFALPLIHGGMPASLALFYRFAIAAVVLGGILVLRGERLHASARSLCLLAGMSCMYALAALLMFWGFAYMPSGVAATLQFLYPVMVMLLMIAFFHERFSWITACAVALALLGVHLLGGGAGGRVQPIGVALLLASALCNALYITAIFAARIPHMSGLVMTFYVLALSGLLTLVNCLATGVFRPLRSWRELGLALLLALITAVVSNLTLILAVQRIGSTLASVLGVMEPLTAVLAGVLVFHEPFTPPIAAGVALIVASVILVLLGERIRALGARLRRRNGAG</sequence>
<feature type="transmembrane region" description="Helical" evidence="1">
    <location>
        <begin position="207"/>
        <end position="229"/>
    </location>
</feature>
<dbReference type="Pfam" id="PF00892">
    <property type="entry name" value="EamA"/>
    <property type="match status" value="2"/>
</dbReference>
<dbReference type="RefSeq" id="WP_092153490.1">
    <property type="nucleotide sequence ID" value="NZ_FNBX01000008.1"/>
</dbReference>
<dbReference type="PANTHER" id="PTHR22911:SF137">
    <property type="entry name" value="SOLUTE CARRIER FAMILY 35 MEMBER G2-RELATED"/>
    <property type="match status" value="1"/>
</dbReference>
<accession>A0A1G7M7A7</accession>
<proteinExistence type="predicted"/>
<evidence type="ECO:0000313" key="3">
    <source>
        <dbReference type="EMBL" id="SDF57698.1"/>
    </source>
</evidence>
<evidence type="ECO:0000256" key="1">
    <source>
        <dbReference type="SAM" id="Phobius"/>
    </source>
</evidence>
<feature type="transmembrane region" description="Helical" evidence="1">
    <location>
        <begin position="263"/>
        <end position="284"/>
    </location>
</feature>
<dbReference type="Gene3D" id="1.10.3730.20">
    <property type="match status" value="1"/>
</dbReference>
<dbReference type="Proteomes" id="UP000199355">
    <property type="component" value="Unassembled WGS sequence"/>
</dbReference>
<feature type="domain" description="EamA" evidence="2">
    <location>
        <begin position="2"/>
        <end position="133"/>
    </location>
</feature>
<keyword evidence="1" id="KW-0472">Membrane</keyword>
<dbReference type="PANTHER" id="PTHR22911">
    <property type="entry name" value="ACYL-MALONYL CONDENSING ENZYME-RELATED"/>
    <property type="match status" value="1"/>
</dbReference>
<feature type="domain" description="EamA" evidence="2">
    <location>
        <begin position="144"/>
        <end position="279"/>
    </location>
</feature>
<feature type="transmembrane region" description="Helical" evidence="1">
    <location>
        <begin position="91"/>
        <end position="110"/>
    </location>
</feature>
<dbReference type="InterPro" id="IPR037185">
    <property type="entry name" value="EmrE-like"/>
</dbReference>
<organism evidence="3 4">
    <name type="scientific">Desulfovibrio legallii</name>
    <dbReference type="NCBI Taxonomy" id="571438"/>
    <lineage>
        <taxon>Bacteria</taxon>
        <taxon>Pseudomonadati</taxon>
        <taxon>Thermodesulfobacteriota</taxon>
        <taxon>Desulfovibrionia</taxon>
        <taxon>Desulfovibrionales</taxon>
        <taxon>Desulfovibrionaceae</taxon>
        <taxon>Desulfovibrio</taxon>
    </lineage>
</organism>
<dbReference type="GO" id="GO:0016020">
    <property type="term" value="C:membrane"/>
    <property type="evidence" value="ECO:0007669"/>
    <property type="project" value="InterPro"/>
</dbReference>
<feature type="transmembrane region" description="Helical" evidence="1">
    <location>
        <begin position="236"/>
        <end position="257"/>
    </location>
</feature>
<dbReference type="EMBL" id="FNBX01000008">
    <property type="protein sequence ID" value="SDF57698.1"/>
    <property type="molecule type" value="Genomic_DNA"/>
</dbReference>
<feature type="transmembrane region" description="Helical" evidence="1">
    <location>
        <begin position="30"/>
        <end position="51"/>
    </location>
</feature>
<dbReference type="OrthoDB" id="9806740at2"/>
<dbReference type="SUPFAM" id="SSF103481">
    <property type="entry name" value="Multidrug resistance efflux transporter EmrE"/>
    <property type="match status" value="2"/>
</dbReference>
<keyword evidence="4" id="KW-1185">Reference proteome</keyword>
<dbReference type="STRING" id="571438.SAMN05192586_10831"/>
<keyword evidence="1" id="KW-1133">Transmembrane helix</keyword>
<feature type="transmembrane region" description="Helical" evidence="1">
    <location>
        <begin position="117"/>
        <end position="138"/>
    </location>
</feature>
<feature type="transmembrane region" description="Helical" evidence="1">
    <location>
        <begin position="144"/>
        <end position="166"/>
    </location>
</feature>